<reference evidence="2 3" key="1">
    <citation type="submission" date="2019-10" db="EMBL/GenBank/DDBJ databases">
        <title>Georgenia wutianyii sp. nov. and Georgenia yuyongxinii sp. nov. isolated from plateau pika (Ochotona curzoniae) in the Qinghai-Tibet plateau of China.</title>
        <authorList>
            <person name="Tian Z."/>
        </authorList>
    </citation>
    <scope>NUCLEOTIDE SEQUENCE [LARGE SCALE GENOMIC DNA]</scope>
    <source>
        <strain evidence="2 3">JCM 15130</strain>
    </source>
</reference>
<dbReference type="AlphaFoldDB" id="A0A7J9UZN6"/>
<protein>
    <submittedName>
        <fullName evidence="2">Alpha/beta fold hydrolase</fullName>
    </submittedName>
</protein>
<dbReference type="Pfam" id="PF12697">
    <property type="entry name" value="Abhydrolase_6"/>
    <property type="match status" value="1"/>
</dbReference>
<organism evidence="2 3">
    <name type="scientific">Georgenia ruanii</name>
    <dbReference type="NCBI Taxonomy" id="348442"/>
    <lineage>
        <taxon>Bacteria</taxon>
        <taxon>Bacillati</taxon>
        <taxon>Actinomycetota</taxon>
        <taxon>Actinomycetes</taxon>
        <taxon>Micrococcales</taxon>
        <taxon>Bogoriellaceae</taxon>
        <taxon>Georgenia</taxon>
    </lineage>
</organism>
<dbReference type="InterPro" id="IPR029058">
    <property type="entry name" value="AB_hydrolase_fold"/>
</dbReference>
<keyword evidence="3" id="KW-1185">Reference proteome</keyword>
<evidence type="ECO:0000259" key="1">
    <source>
        <dbReference type="Pfam" id="PF12697"/>
    </source>
</evidence>
<dbReference type="GO" id="GO:0080032">
    <property type="term" value="F:methyl jasmonate esterase activity"/>
    <property type="evidence" value="ECO:0007669"/>
    <property type="project" value="TreeGrafter"/>
</dbReference>
<dbReference type="GO" id="GO:0009696">
    <property type="term" value="P:salicylic acid metabolic process"/>
    <property type="evidence" value="ECO:0007669"/>
    <property type="project" value="TreeGrafter"/>
</dbReference>
<dbReference type="GO" id="GO:0080031">
    <property type="term" value="F:methyl salicylate esterase activity"/>
    <property type="evidence" value="ECO:0007669"/>
    <property type="project" value="TreeGrafter"/>
</dbReference>
<dbReference type="SUPFAM" id="SSF53474">
    <property type="entry name" value="alpha/beta-Hydrolases"/>
    <property type="match status" value="1"/>
</dbReference>
<evidence type="ECO:0000313" key="2">
    <source>
        <dbReference type="EMBL" id="MPV89154.1"/>
    </source>
</evidence>
<feature type="domain" description="AB hydrolase-1" evidence="1">
    <location>
        <begin position="4"/>
        <end position="234"/>
    </location>
</feature>
<comment type="caution">
    <text evidence="2">The sequence shown here is derived from an EMBL/GenBank/DDBJ whole genome shotgun (WGS) entry which is preliminary data.</text>
</comment>
<dbReference type="OrthoDB" id="9814966at2"/>
<dbReference type="EMBL" id="WHPD01002329">
    <property type="protein sequence ID" value="MPV89154.1"/>
    <property type="molecule type" value="Genomic_DNA"/>
</dbReference>
<accession>A0A7J9UZN6</accession>
<evidence type="ECO:0000313" key="3">
    <source>
        <dbReference type="Proteomes" id="UP000429644"/>
    </source>
</evidence>
<name>A0A7J9UZN6_9MICO</name>
<dbReference type="PANTHER" id="PTHR10992">
    <property type="entry name" value="METHYLESTERASE FAMILY MEMBER"/>
    <property type="match status" value="1"/>
</dbReference>
<dbReference type="Proteomes" id="UP000429644">
    <property type="component" value="Unassembled WGS sequence"/>
</dbReference>
<dbReference type="InterPro" id="IPR000073">
    <property type="entry name" value="AB_hydrolase_1"/>
</dbReference>
<sequence>MTRFLLVHGAFSGAWCWESTAAELRARGHRADAIDLPGSGDDRTPVGAVTLDAYATRVGEALAADPEPAVLVGHSMGGAVITHTAGRCPERIASLIYVAAFLPTDGMSLVAMTQLPEGAGDGVQDTMVVSGEPPVATMSDEDSREVFLGECDEAEVAWALPRFRPQPLQPFLDPVRLPGGALTRPRDYVLATKDHAIPPALQRRMAREGGVERVVELDADHSPFFSRRGELVEALDMLAAGRAG</sequence>
<gene>
    <name evidence="2" type="ORF">GB882_10790</name>
</gene>
<dbReference type="PANTHER" id="PTHR10992:SF872">
    <property type="entry name" value="METHYLESTERASE 11, CHLOROPLASTIC-RELATED"/>
    <property type="match status" value="1"/>
</dbReference>
<dbReference type="RefSeq" id="WP_152231853.1">
    <property type="nucleotide sequence ID" value="NZ_BAAAOT010000017.1"/>
</dbReference>
<dbReference type="GO" id="GO:0080030">
    <property type="term" value="F:methyl indole-3-acetate esterase activity"/>
    <property type="evidence" value="ECO:0007669"/>
    <property type="project" value="TreeGrafter"/>
</dbReference>
<dbReference type="GO" id="GO:0009694">
    <property type="term" value="P:jasmonic acid metabolic process"/>
    <property type="evidence" value="ECO:0007669"/>
    <property type="project" value="TreeGrafter"/>
</dbReference>
<keyword evidence="2" id="KW-0378">Hydrolase</keyword>
<proteinExistence type="predicted"/>
<dbReference type="InterPro" id="IPR045889">
    <property type="entry name" value="MES/HNL"/>
</dbReference>
<dbReference type="PRINTS" id="PR00111">
    <property type="entry name" value="ABHYDROLASE"/>
</dbReference>
<dbReference type="Gene3D" id="3.40.50.1820">
    <property type="entry name" value="alpha/beta hydrolase"/>
    <property type="match status" value="1"/>
</dbReference>